<dbReference type="AGR" id="MGI:2140300"/>
<dbReference type="MGI" id="MGI:2140300">
    <property type="gene designation" value="Myorg"/>
</dbReference>
<feature type="non-terminal residue" evidence="2">
    <location>
        <position position="45"/>
    </location>
</feature>
<dbReference type="OMA" id="AFFTWVH"/>
<evidence type="ECO:0000313" key="4">
    <source>
        <dbReference type="Proteomes" id="UP000000589"/>
    </source>
</evidence>
<proteinExistence type="evidence at protein level"/>
<evidence type="ECO:0000313" key="2">
    <source>
        <dbReference type="Ensembl" id="ENSMUSP00000122357.2"/>
    </source>
</evidence>
<evidence type="ECO:0000313" key="3">
    <source>
        <dbReference type="MGI" id="MGI:2140300"/>
    </source>
</evidence>
<dbReference type="Bgee" id="ENSMUSG00000046312">
    <property type="expression patterns" value="Expressed in hindlimb stylopod muscle and 212 other cell types or tissues"/>
</dbReference>
<feature type="compositionally biased region" description="Polar residues" evidence="1">
    <location>
        <begin position="1"/>
        <end position="11"/>
    </location>
</feature>
<dbReference type="GeneTree" id="ENSGT00940000161008"/>
<protein>
    <submittedName>
        <fullName evidence="2">Myogenesis regulating glycosidase (putative)</fullName>
    </submittedName>
</protein>
<dbReference type="Antibodypedia" id="55615">
    <property type="antibodies" value="40 antibodies from 12 providers"/>
</dbReference>
<organism evidence="2 4">
    <name type="scientific">Mus musculus</name>
    <name type="common">Mouse</name>
    <dbReference type="NCBI Taxonomy" id="10090"/>
    <lineage>
        <taxon>Eukaryota</taxon>
        <taxon>Metazoa</taxon>
        <taxon>Chordata</taxon>
        <taxon>Craniata</taxon>
        <taxon>Vertebrata</taxon>
        <taxon>Euteleostomi</taxon>
        <taxon>Mammalia</taxon>
        <taxon>Eutheria</taxon>
        <taxon>Euarchontoglires</taxon>
        <taxon>Glires</taxon>
        <taxon>Rodentia</taxon>
        <taxon>Myomorpha</taxon>
        <taxon>Muroidea</taxon>
        <taxon>Muridae</taxon>
        <taxon>Murinae</taxon>
        <taxon>Mus</taxon>
        <taxon>Mus</taxon>
    </lineage>
</organism>
<evidence type="ECO:0000256" key="1">
    <source>
        <dbReference type="SAM" id="MobiDB-lite"/>
    </source>
</evidence>
<sequence length="45" mass="5017">MSQNLQETSQAYPRHRPGSHAGPKSLKVTPRATMYTFLPDNFSPA</sequence>
<reference evidence="2" key="4">
    <citation type="submission" date="2025-09" db="UniProtKB">
        <authorList>
            <consortium name="Ensembl"/>
        </authorList>
    </citation>
    <scope>IDENTIFICATION</scope>
    <source>
        <strain evidence="2">C57BL/6J</strain>
    </source>
</reference>
<reference evidence="2 4" key="2">
    <citation type="journal article" date="2011" name="PLoS Biol.">
        <title>Modernizing reference genome assemblies.</title>
        <authorList>
            <person name="Church D.M."/>
            <person name="Schneider V.A."/>
            <person name="Graves T."/>
            <person name="Auger K."/>
            <person name="Cunningham F."/>
            <person name="Bouk N."/>
            <person name="Chen H.C."/>
            <person name="Agarwala R."/>
            <person name="McLaren W.M."/>
            <person name="Ritchie G.R."/>
            <person name="Albracht D."/>
            <person name="Kremitzki M."/>
            <person name="Rock S."/>
            <person name="Kotkiewicz H."/>
            <person name="Kremitzki C."/>
            <person name="Wollam A."/>
            <person name="Trani L."/>
            <person name="Fulton L."/>
            <person name="Fulton R."/>
            <person name="Matthews L."/>
            <person name="Whitehead S."/>
            <person name="Chow W."/>
            <person name="Torrance J."/>
            <person name="Dunn M."/>
            <person name="Harden G."/>
            <person name="Threadgold G."/>
            <person name="Wood J."/>
            <person name="Collins J."/>
            <person name="Heath P."/>
            <person name="Griffiths G."/>
            <person name="Pelan S."/>
            <person name="Grafham D."/>
            <person name="Eichler E.E."/>
            <person name="Weinstock G."/>
            <person name="Mardis E.R."/>
            <person name="Wilson R.K."/>
            <person name="Howe K."/>
            <person name="Flicek P."/>
            <person name="Hubbard T."/>
        </authorList>
    </citation>
    <scope>NUCLEOTIDE SEQUENCE [LARGE SCALE GENOMIC DNA]</scope>
    <source>
        <strain evidence="2 4">C57BL/6J</strain>
    </source>
</reference>
<dbReference type="Proteomes" id="UP000000589">
    <property type="component" value="Chromosome 4"/>
</dbReference>
<feature type="region of interest" description="Disordered" evidence="1">
    <location>
        <begin position="1"/>
        <end position="32"/>
    </location>
</feature>
<dbReference type="VEuPathDB" id="HostDB:ENSMUSG00000046312"/>
<reference evidence="2 4" key="1">
    <citation type="journal article" date="2009" name="PLoS Biol.">
        <title>Lineage-specific biology revealed by a finished genome assembly of the mouse.</title>
        <authorList>
            <consortium name="Mouse Genome Sequencing Consortium"/>
            <person name="Church D.M."/>
            <person name="Goodstadt L."/>
            <person name="Hillier L.W."/>
            <person name="Zody M.C."/>
            <person name="Goldstein S."/>
            <person name="She X."/>
            <person name="Bult C.J."/>
            <person name="Agarwala R."/>
            <person name="Cherry J.L."/>
            <person name="DiCuccio M."/>
            <person name="Hlavina W."/>
            <person name="Kapustin Y."/>
            <person name="Meric P."/>
            <person name="Maglott D."/>
            <person name="Birtle Z."/>
            <person name="Marques A.C."/>
            <person name="Graves T."/>
            <person name="Zhou S."/>
            <person name="Teague B."/>
            <person name="Potamousis K."/>
            <person name="Churas C."/>
            <person name="Place M."/>
            <person name="Herschleb J."/>
            <person name="Runnheim R."/>
            <person name="Forrest D."/>
            <person name="Amos-Landgraf J."/>
            <person name="Schwartz D.C."/>
            <person name="Cheng Z."/>
            <person name="Lindblad-Toh K."/>
            <person name="Eichler E.E."/>
            <person name="Ponting C.P."/>
        </authorList>
    </citation>
    <scope>NUCLEOTIDE SEQUENCE [LARGE SCALE GENOMIC DNA]</scope>
    <source>
        <strain evidence="2 4">C57BL/6J</strain>
    </source>
</reference>
<keyword evidence="5" id="KW-1267">Proteomics identification</keyword>
<dbReference type="AlphaFoldDB" id="A2ANN7"/>
<reference evidence="2" key="3">
    <citation type="submission" date="2025-08" db="UniProtKB">
        <authorList>
            <consortium name="Ensembl"/>
        </authorList>
    </citation>
    <scope>IDENTIFICATION</scope>
    <source>
        <strain evidence="2">C57BL/6J</strain>
    </source>
</reference>
<dbReference type="HOGENOM" id="CLU_3210142_0_0_1"/>
<accession>A2ANN7</accession>
<keyword evidence="4" id="KW-1185">Reference proteome</keyword>
<evidence type="ECO:0007829" key="5">
    <source>
        <dbReference type="ProteomicsDB" id="A2ANN7"/>
    </source>
</evidence>
<gene>
    <name evidence="2 3" type="primary">Myorg</name>
    <name evidence="3" type="synonym">AI464131</name>
</gene>
<name>A2ANN7_MOUSE</name>
<dbReference type="ExpressionAtlas" id="A2ANN7">
    <property type="expression patterns" value="baseline and differential"/>
</dbReference>
<dbReference type="Ensembl" id="ENSMUST00000149596.2">
    <property type="protein sequence ID" value="ENSMUSP00000122357.2"/>
    <property type="gene ID" value="ENSMUSG00000046312.5"/>
</dbReference>